<dbReference type="KEGG" id="pda:103704483"/>
<evidence type="ECO:0000313" key="3">
    <source>
        <dbReference type="RefSeq" id="XP_008786014.1"/>
    </source>
</evidence>
<organism evidence="2 3">
    <name type="scientific">Phoenix dactylifera</name>
    <name type="common">Date palm</name>
    <dbReference type="NCBI Taxonomy" id="42345"/>
    <lineage>
        <taxon>Eukaryota</taxon>
        <taxon>Viridiplantae</taxon>
        <taxon>Streptophyta</taxon>
        <taxon>Embryophyta</taxon>
        <taxon>Tracheophyta</taxon>
        <taxon>Spermatophyta</taxon>
        <taxon>Magnoliopsida</taxon>
        <taxon>Liliopsida</taxon>
        <taxon>Arecaceae</taxon>
        <taxon>Coryphoideae</taxon>
        <taxon>Phoeniceae</taxon>
        <taxon>Phoenix</taxon>
    </lineage>
</organism>
<name>A0A8B7BV39_PHODC</name>
<keyword evidence="2" id="KW-1185">Reference proteome</keyword>
<gene>
    <name evidence="3" type="primary">LOC103704483</name>
</gene>
<feature type="region of interest" description="Disordered" evidence="1">
    <location>
        <begin position="70"/>
        <end position="100"/>
    </location>
</feature>
<dbReference type="RefSeq" id="XP_008786014.1">
    <property type="nucleotide sequence ID" value="XM_008787792.3"/>
</dbReference>
<accession>A0A8B7BV39</accession>
<dbReference type="PANTHER" id="PTHR36360:SF1">
    <property type="entry name" value="ACTIN T1-LIKE PROTEIN"/>
    <property type="match status" value="1"/>
</dbReference>
<evidence type="ECO:0000313" key="2">
    <source>
        <dbReference type="Proteomes" id="UP000228380"/>
    </source>
</evidence>
<proteinExistence type="predicted"/>
<dbReference type="PANTHER" id="PTHR36360">
    <property type="entry name" value="ACTIN T1-LIKE PROTEIN"/>
    <property type="match status" value="1"/>
</dbReference>
<sequence length="100" mass="11436">MEDFWWKIYRGDPGVPHTNPDRIVSTCVRTFAFSAVACFNSFTRQQLSHHFNWDDKALMFDHHHRKKAMEKQQQISFGKSKGASDHGNYAASVGQSTSTS</sequence>
<dbReference type="AlphaFoldDB" id="A0A8B7BV39"/>
<dbReference type="Proteomes" id="UP000228380">
    <property type="component" value="Unplaced"/>
</dbReference>
<dbReference type="OrthoDB" id="2011628at2759"/>
<protein>
    <submittedName>
        <fullName evidence="3">Uncharacterized protein LOC103704483</fullName>
    </submittedName>
</protein>
<dbReference type="GeneID" id="103704483"/>
<evidence type="ECO:0000256" key="1">
    <source>
        <dbReference type="SAM" id="MobiDB-lite"/>
    </source>
</evidence>
<reference evidence="3" key="1">
    <citation type="submission" date="2025-08" db="UniProtKB">
        <authorList>
            <consortium name="RefSeq"/>
        </authorList>
    </citation>
    <scope>IDENTIFICATION</scope>
    <source>
        <tissue evidence="3">Young leaves</tissue>
    </source>
</reference>